<dbReference type="InterPro" id="IPR001851">
    <property type="entry name" value="ABC_transp_permease"/>
</dbReference>
<keyword evidence="2" id="KW-0813">Transport</keyword>
<evidence type="ECO:0000256" key="1">
    <source>
        <dbReference type="ARBA" id="ARBA00004651"/>
    </source>
</evidence>
<dbReference type="AlphaFoldDB" id="A0A561T1P6"/>
<dbReference type="OrthoDB" id="9807115at2"/>
<dbReference type="EMBL" id="VIWU01000001">
    <property type="protein sequence ID" value="TWF81015.1"/>
    <property type="molecule type" value="Genomic_DNA"/>
</dbReference>
<feature type="transmembrane region" description="Helical" evidence="9">
    <location>
        <begin position="132"/>
        <end position="158"/>
    </location>
</feature>
<keyword evidence="11" id="KW-1185">Reference proteome</keyword>
<comment type="caution">
    <text evidence="10">The sequence shown here is derived from an EMBL/GenBank/DDBJ whole genome shotgun (WGS) entry which is preliminary data.</text>
</comment>
<protein>
    <submittedName>
        <fullName evidence="10">Amino acid/amide ABC transporter membrane protein 1 (HAAT family)</fullName>
    </submittedName>
</protein>
<feature type="transmembrane region" description="Helical" evidence="9">
    <location>
        <begin position="93"/>
        <end position="112"/>
    </location>
</feature>
<keyword evidence="7 9" id="KW-0472">Membrane</keyword>
<sequence>MTQALVQGVLVGGQYALFAAGLSLMFGVMRIVNLAHGALAVAGAYLASTAIVALGVPAPVAILLALVVMAGVGWGLQQLVLERTMRSGEFTTPLVTFALSVVIGNVLLMVFGSDVRSIALAGLETASVPITATLSVGWISVLVFAAAVVILGGVQLFLHRTVAGRVVRAAADDSATAALMGVDHRVVFSAVTAFGLVTATIAGVAFGVQSSFDPHAGVLLLLFAFETIVIGGLGSLWGTLVGGIVLGVSQTLAAAVDVQYSLLAGHLVFLAFLFVRPRGIFPGTWQ</sequence>
<evidence type="ECO:0000256" key="5">
    <source>
        <dbReference type="ARBA" id="ARBA00022970"/>
    </source>
</evidence>
<accession>A0A561T1P6</accession>
<gene>
    <name evidence="10" type="ORF">FHX44_116958</name>
</gene>
<keyword evidence="3" id="KW-1003">Cell membrane</keyword>
<feature type="transmembrane region" description="Helical" evidence="9">
    <location>
        <begin position="258"/>
        <end position="275"/>
    </location>
</feature>
<evidence type="ECO:0000256" key="9">
    <source>
        <dbReference type="SAM" id="Phobius"/>
    </source>
</evidence>
<dbReference type="GO" id="GO:0006865">
    <property type="term" value="P:amino acid transport"/>
    <property type="evidence" value="ECO:0007669"/>
    <property type="project" value="UniProtKB-KW"/>
</dbReference>
<dbReference type="CDD" id="cd06582">
    <property type="entry name" value="TM_PBP1_LivH_like"/>
    <property type="match status" value="1"/>
</dbReference>
<evidence type="ECO:0000256" key="2">
    <source>
        <dbReference type="ARBA" id="ARBA00022448"/>
    </source>
</evidence>
<organism evidence="10 11">
    <name type="scientific">Pseudonocardia hierapolitana</name>
    <dbReference type="NCBI Taxonomy" id="1128676"/>
    <lineage>
        <taxon>Bacteria</taxon>
        <taxon>Bacillati</taxon>
        <taxon>Actinomycetota</taxon>
        <taxon>Actinomycetes</taxon>
        <taxon>Pseudonocardiales</taxon>
        <taxon>Pseudonocardiaceae</taxon>
        <taxon>Pseudonocardia</taxon>
    </lineage>
</organism>
<evidence type="ECO:0000256" key="3">
    <source>
        <dbReference type="ARBA" id="ARBA00022475"/>
    </source>
</evidence>
<comment type="subcellular location">
    <subcellularLocation>
        <location evidence="1">Cell membrane</location>
        <topology evidence="1">Multi-pass membrane protein</topology>
    </subcellularLocation>
</comment>
<dbReference type="PANTHER" id="PTHR11795:SF445">
    <property type="entry name" value="AMINO ACID ABC TRANSPORTER PERMEASE PROTEIN"/>
    <property type="match status" value="1"/>
</dbReference>
<dbReference type="GO" id="GO:0005886">
    <property type="term" value="C:plasma membrane"/>
    <property type="evidence" value="ECO:0007669"/>
    <property type="project" value="UniProtKB-SubCell"/>
</dbReference>
<dbReference type="GO" id="GO:0022857">
    <property type="term" value="F:transmembrane transporter activity"/>
    <property type="evidence" value="ECO:0007669"/>
    <property type="project" value="InterPro"/>
</dbReference>
<evidence type="ECO:0000313" key="10">
    <source>
        <dbReference type="EMBL" id="TWF81015.1"/>
    </source>
</evidence>
<keyword evidence="5" id="KW-0029">Amino-acid transport</keyword>
<keyword evidence="4 9" id="KW-0812">Transmembrane</keyword>
<evidence type="ECO:0000313" key="11">
    <source>
        <dbReference type="Proteomes" id="UP000321261"/>
    </source>
</evidence>
<reference evidence="10 11" key="1">
    <citation type="submission" date="2019-06" db="EMBL/GenBank/DDBJ databases">
        <title>Sequencing the genomes of 1000 actinobacteria strains.</title>
        <authorList>
            <person name="Klenk H.-P."/>
        </authorList>
    </citation>
    <scope>NUCLEOTIDE SEQUENCE [LARGE SCALE GENOMIC DNA]</scope>
    <source>
        <strain evidence="10 11">DSM 45671</strain>
    </source>
</reference>
<comment type="similarity">
    <text evidence="8">Belongs to the binding-protein-dependent transport system permease family. LivHM subfamily.</text>
</comment>
<name>A0A561T1P6_9PSEU</name>
<keyword evidence="6 9" id="KW-1133">Transmembrane helix</keyword>
<dbReference type="Proteomes" id="UP000321261">
    <property type="component" value="Unassembled WGS sequence"/>
</dbReference>
<feature type="transmembrane region" description="Helical" evidence="9">
    <location>
        <begin position="6"/>
        <end position="27"/>
    </location>
</feature>
<dbReference type="InterPro" id="IPR052157">
    <property type="entry name" value="BCAA_transport_permease"/>
</dbReference>
<feature type="transmembrane region" description="Helical" evidence="9">
    <location>
        <begin position="186"/>
        <end position="206"/>
    </location>
</feature>
<dbReference type="RefSeq" id="WP_147259601.1">
    <property type="nucleotide sequence ID" value="NZ_VIWU01000001.1"/>
</dbReference>
<dbReference type="Pfam" id="PF02653">
    <property type="entry name" value="BPD_transp_2"/>
    <property type="match status" value="1"/>
</dbReference>
<evidence type="ECO:0000256" key="6">
    <source>
        <dbReference type="ARBA" id="ARBA00022989"/>
    </source>
</evidence>
<feature type="transmembrane region" description="Helical" evidence="9">
    <location>
        <begin position="60"/>
        <end position="81"/>
    </location>
</feature>
<proteinExistence type="inferred from homology"/>
<evidence type="ECO:0000256" key="8">
    <source>
        <dbReference type="ARBA" id="ARBA00037998"/>
    </source>
</evidence>
<evidence type="ECO:0000256" key="4">
    <source>
        <dbReference type="ARBA" id="ARBA00022692"/>
    </source>
</evidence>
<dbReference type="PANTHER" id="PTHR11795">
    <property type="entry name" value="BRANCHED-CHAIN AMINO ACID TRANSPORT SYSTEM PERMEASE PROTEIN LIVH"/>
    <property type="match status" value="1"/>
</dbReference>
<feature type="transmembrane region" description="Helical" evidence="9">
    <location>
        <begin position="34"/>
        <end position="54"/>
    </location>
</feature>
<evidence type="ECO:0000256" key="7">
    <source>
        <dbReference type="ARBA" id="ARBA00023136"/>
    </source>
</evidence>
<feature type="transmembrane region" description="Helical" evidence="9">
    <location>
        <begin position="218"/>
        <end position="246"/>
    </location>
</feature>